<dbReference type="EMBL" id="CAJNDS010000014">
    <property type="protein sequence ID" value="CAE6916818.1"/>
    <property type="molecule type" value="Genomic_DNA"/>
</dbReference>
<keyword evidence="1 4" id="KW-0479">Metal-binding</keyword>
<evidence type="ECO:0000313" key="7">
    <source>
        <dbReference type="EMBL" id="CAE6916818.1"/>
    </source>
</evidence>
<dbReference type="Gene3D" id="4.10.1000.10">
    <property type="entry name" value="Zinc finger, CCCH-type"/>
    <property type="match status" value="1"/>
</dbReference>
<evidence type="ECO:0000313" key="8">
    <source>
        <dbReference type="Proteomes" id="UP000604046"/>
    </source>
</evidence>
<organism evidence="7 8">
    <name type="scientific">Symbiodinium natans</name>
    <dbReference type="NCBI Taxonomy" id="878477"/>
    <lineage>
        <taxon>Eukaryota</taxon>
        <taxon>Sar</taxon>
        <taxon>Alveolata</taxon>
        <taxon>Dinophyceae</taxon>
        <taxon>Suessiales</taxon>
        <taxon>Symbiodiniaceae</taxon>
        <taxon>Symbiodinium</taxon>
    </lineage>
</organism>
<dbReference type="GO" id="GO:0008270">
    <property type="term" value="F:zinc ion binding"/>
    <property type="evidence" value="ECO:0007669"/>
    <property type="project" value="UniProtKB-KW"/>
</dbReference>
<comment type="caution">
    <text evidence="7">The sequence shown here is derived from an EMBL/GenBank/DDBJ whole genome shotgun (WGS) entry which is preliminary data.</text>
</comment>
<feature type="region of interest" description="Disordered" evidence="5">
    <location>
        <begin position="56"/>
        <end position="80"/>
    </location>
</feature>
<dbReference type="Proteomes" id="UP000604046">
    <property type="component" value="Unassembled WGS sequence"/>
</dbReference>
<keyword evidence="3 4" id="KW-0862">Zinc</keyword>
<evidence type="ECO:0000256" key="4">
    <source>
        <dbReference type="PROSITE-ProRule" id="PRU00723"/>
    </source>
</evidence>
<dbReference type="OrthoDB" id="430732at2759"/>
<reference evidence="7" key="1">
    <citation type="submission" date="2021-02" db="EMBL/GenBank/DDBJ databases">
        <authorList>
            <person name="Dougan E. K."/>
            <person name="Rhodes N."/>
            <person name="Thang M."/>
            <person name="Chan C."/>
        </authorList>
    </citation>
    <scope>NUCLEOTIDE SEQUENCE</scope>
</reference>
<feature type="zinc finger region" description="C3H1-type" evidence="4">
    <location>
        <begin position="28"/>
        <end position="54"/>
    </location>
</feature>
<sequence length="80" mass="9236">MLSGEGCNDPKCTFAHSRDELRSTEDVYKTSMCTSFRYGRCQMGSHCRHAHFESELRQRKDERTGDDQSVSNSHYFLPLA</sequence>
<dbReference type="PROSITE" id="PS50103">
    <property type="entry name" value="ZF_C3H1"/>
    <property type="match status" value="1"/>
</dbReference>
<dbReference type="InterPro" id="IPR000571">
    <property type="entry name" value="Znf_CCCH"/>
</dbReference>
<gene>
    <name evidence="7" type="ORF">SNAT2548_LOCUS313</name>
</gene>
<name>A0A812GB01_9DINO</name>
<protein>
    <recommendedName>
        <fullName evidence="6">C3H1-type domain-containing protein</fullName>
    </recommendedName>
</protein>
<evidence type="ECO:0000256" key="2">
    <source>
        <dbReference type="ARBA" id="ARBA00022771"/>
    </source>
</evidence>
<evidence type="ECO:0000259" key="6">
    <source>
        <dbReference type="PROSITE" id="PS50103"/>
    </source>
</evidence>
<accession>A0A812GB01</accession>
<evidence type="ECO:0000256" key="5">
    <source>
        <dbReference type="SAM" id="MobiDB-lite"/>
    </source>
</evidence>
<keyword evidence="2 4" id="KW-0863">Zinc-finger</keyword>
<proteinExistence type="predicted"/>
<feature type="domain" description="C3H1-type" evidence="6">
    <location>
        <begin position="28"/>
        <end position="54"/>
    </location>
</feature>
<evidence type="ECO:0000256" key="3">
    <source>
        <dbReference type="ARBA" id="ARBA00022833"/>
    </source>
</evidence>
<evidence type="ECO:0000256" key="1">
    <source>
        <dbReference type="ARBA" id="ARBA00022723"/>
    </source>
</evidence>
<keyword evidence="8" id="KW-1185">Reference proteome</keyword>
<feature type="compositionally biased region" description="Basic and acidic residues" evidence="5">
    <location>
        <begin position="56"/>
        <end position="66"/>
    </location>
</feature>
<dbReference type="SUPFAM" id="SSF90229">
    <property type="entry name" value="CCCH zinc finger"/>
    <property type="match status" value="1"/>
</dbReference>
<dbReference type="InterPro" id="IPR036855">
    <property type="entry name" value="Znf_CCCH_sf"/>
</dbReference>
<dbReference type="AlphaFoldDB" id="A0A812GB01"/>